<feature type="signal peptide" evidence="1">
    <location>
        <begin position="1"/>
        <end position="21"/>
    </location>
</feature>
<accession>A0AAV3ZSC2</accession>
<evidence type="ECO:0000256" key="1">
    <source>
        <dbReference type="SAM" id="SignalP"/>
    </source>
</evidence>
<proteinExistence type="predicted"/>
<evidence type="ECO:0008006" key="4">
    <source>
        <dbReference type="Google" id="ProtNLM"/>
    </source>
</evidence>
<keyword evidence="3" id="KW-1185">Reference proteome</keyword>
<dbReference type="AlphaFoldDB" id="A0AAV3ZSC2"/>
<keyword evidence="1" id="KW-0732">Signal</keyword>
<reference evidence="2 3" key="1">
    <citation type="journal article" date="2021" name="Elife">
        <title>Chloroplast acquisition without the gene transfer in kleptoplastic sea slugs, Plakobranchus ocellatus.</title>
        <authorList>
            <person name="Maeda T."/>
            <person name="Takahashi S."/>
            <person name="Yoshida T."/>
            <person name="Shimamura S."/>
            <person name="Takaki Y."/>
            <person name="Nagai Y."/>
            <person name="Toyoda A."/>
            <person name="Suzuki Y."/>
            <person name="Arimoto A."/>
            <person name="Ishii H."/>
            <person name="Satoh N."/>
            <person name="Nishiyama T."/>
            <person name="Hasebe M."/>
            <person name="Maruyama T."/>
            <person name="Minagawa J."/>
            <person name="Obokata J."/>
            <person name="Shigenobu S."/>
        </authorList>
    </citation>
    <scope>NUCLEOTIDE SEQUENCE [LARGE SCALE GENOMIC DNA]</scope>
</reference>
<comment type="caution">
    <text evidence="2">The sequence shown here is derived from an EMBL/GenBank/DDBJ whole genome shotgun (WGS) entry which is preliminary data.</text>
</comment>
<sequence length="108" mass="12201">MGHCHTTWVCSLSKSLQGAVGLSLCHAVVIDIAENLPKGSHYHLYFDNYFTNFGFLKALRNRGKSNRHCSNQWHGEVSGSPDRTGRFTESQNVRLLHWISLAADTDHF</sequence>
<gene>
    <name evidence="2" type="ORF">PoB_002540100</name>
</gene>
<dbReference type="Proteomes" id="UP000735302">
    <property type="component" value="Unassembled WGS sequence"/>
</dbReference>
<organism evidence="2 3">
    <name type="scientific">Plakobranchus ocellatus</name>
    <dbReference type="NCBI Taxonomy" id="259542"/>
    <lineage>
        <taxon>Eukaryota</taxon>
        <taxon>Metazoa</taxon>
        <taxon>Spiralia</taxon>
        <taxon>Lophotrochozoa</taxon>
        <taxon>Mollusca</taxon>
        <taxon>Gastropoda</taxon>
        <taxon>Heterobranchia</taxon>
        <taxon>Euthyneura</taxon>
        <taxon>Panpulmonata</taxon>
        <taxon>Sacoglossa</taxon>
        <taxon>Placobranchoidea</taxon>
        <taxon>Plakobranchidae</taxon>
        <taxon>Plakobranchus</taxon>
    </lineage>
</organism>
<dbReference type="EMBL" id="BLXT01002893">
    <property type="protein sequence ID" value="GFN98895.1"/>
    <property type="molecule type" value="Genomic_DNA"/>
</dbReference>
<evidence type="ECO:0000313" key="2">
    <source>
        <dbReference type="EMBL" id="GFN98895.1"/>
    </source>
</evidence>
<name>A0AAV3ZSC2_9GAST</name>
<evidence type="ECO:0000313" key="3">
    <source>
        <dbReference type="Proteomes" id="UP000735302"/>
    </source>
</evidence>
<feature type="chain" id="PRO_5043607289" description="PiggyBac transposable element-derived protein domain-containing protein" evidence="1">
    <location>
        <begin position="22"/>
        <end position="108"/>
    </location>
</feature>
<protein>
    <recommendedName>
        <fullName evidence="4">PiggyBac transposable element-derived protein domain-containing protein</fullName>
    </recommendedName>
</protein>